<dbReference type="InterPro" id="IPR017930">
    <property type="entry name" value="Myb_dom"/>
</dbReference>
<feature type="domain" description="HTH myb-type" evidence="9">
    <location>
        <begin position="13"/>
        <end position="62"/>
    </location>
</feature>
<dbReference type="InterPro" id="IPR009057">
    <property type="entry name" value="Homeodomain-like_sf"/>
</dbReference>
<protein>
    <recommendedName>
        <fullName evidence="12">MYB transcription factor</fullName>
    </recommendedName>
</protein>
<dbReference type="InterPro" id="IPR001005">
    <property type="entry name" value="SANT/Myb"/>
</dbReference>
<feature type="domain" description="Myb-like" evidence="8">
    <location>
        <begin position="63"/>
        <end position="113"/>
    </location>
</feature>
<dbReference type="Gene3D" id="1.10.10.60">
    <property type="entry name" value="Homeodomain-like"/>
    <property type="match status" value="2"/>
</dbReference>
<feature type="domain" description="Myb-like" evidence="8">
    <location>
        <begin position="10"/>
        <end position="62"/>
    </location>
</feature>
<evidence type="ECO:0000256" key="1">
    <source>
        <dbReference type="ARBA" id="ARBA00004123"/>
    </source>
</evidence>
<keyword evidence="4" id="KW-0238">DNA-binding</keyword>
<comment type="subunit">
    <text evidence="7">Can form complexes with MYC2, MYC3 or MYC4.</text>
</comment>
<dbReference type="AlphaFoldDB" id="A0AAE1JXB1"/>
<evidence type="ECO:0000256" key="7">
    <source>
        <dbReference type="ARBA" id="ARBA00062314"/>
    </source>
</evidence>
<evidence type="ECO:0000259" key="8">
    <source>
        <dbReference type="PROSITE" id="PS50090"/>
    </source>
</evidence>
<comment type="caution">
    <text evidence="10">The sequence shown here is derived from an EMBL/GenBank/DDBJ whole genome shotgun (WGS) entry which is preliminary data.</text>
</comment>
<dbReference type="SMART" id="SM00717">
    <property type="entry name" value="SANT"/>
    <property type="match status" value="2"/>
</dbReference>
<dbReference type="GO" id="GO:0080090">
    <property type="term" value="P:regulation of primary metabolic process"/>
    <property type="evidence" value="ECO:0007669"/>
    <property type="project" value="UniProtKB-ARBA"/>
</dbReference>
<evidence type="ECO:0000256" key="6">
    <source>
        <dbReference type="ARBA" id="ARBA00023242"/>
    </source>
</evidence>
<proteinExistence type="predicted"/>
<keyword evidence="2" id="KW-0677">Repeat</keyword>
<evidence type="ECO:0008006" key="12">
    <source>
        <dbReference type="Google" id="ProtNLM"/>
    </source>
</evidence>
<dbReference type="FunFam" id="1.10.10.60:FF:000001">
    <property type="entry name" value="MYB-related transcription factor"/>
    <property type="match status" value="1"/>
</dbReference>
<dbReference type="FunFam" id="1.10.10.60:FF:000394">
    <property type="entry name" value="MYB transcription factor"/>
    <property type="match status" value="1"/>
</dbReference>
<accession>A0AAE1JXB1</accession>
<dbReference type="PANTHER" id="PTHR10641">
    <property type="entry name" value="MYB FAMILY TRANSCRIPTION FACTOR"/>
    <property type="match status" value="1"/>
</dbReference>
<evidence type="ECO:0000256" key="4">
    <source>
        <dbReference type="ARBA" id="ARBA00023125"/>
    </source>
</evidence>
<dbReference type="Proteomes" id="UP001293593">
    <property type="component" value="Unassembled WGS sequence"/>
</dbReference>
<dbReference type="InterPro" id="IPR015495">
    <property type="entry name" value="Myb_TF_plants"/>
</dbReference>
<feature type="domain" description="HTH myb-type" evidence="9">
    <location>
        <begin position="63"/>
        <end position="117"/>
    </location>
</feature>
<name>A0AAE1JXB1_9FABA</name>
<dbReference type="CDD" id="cd00167">
    <property type="entry name" value="SANT"/>
    <property type="match status" value="2"/>
</dbReference>
<gene>
    <name evidence="10" type="ORF">QN277_004115</name>
</gene>
<dbReference type="GO" id="GO:0000976">
    <property type="term" value="F:transcription cis-regulatory region binding"/>
    <property type="evidence" value="ECO:0007669"/>
    <property type="project" value="UniProtKB-ARBA"/>
</dbReference>
<reference evidence="10" key="1">
    <citation type="submission" date="2023-10" db="EMBL/GenBank/DDBJ databases">
        <title>Chromosome-level genome of the transformable northern wattle, Acacia crassicarpa.</title>
        <authorList>
            <person name="Massaro I."/>
            <person name="Sinha N.R."/>
            <person name="Poethig S."/>
            <person name="Leichty A.R."/>
        </authorList>
    </citation>
    <scope>NUCLEOTIDE SEQUENCE</scope>
    <source>
        <strain evidence="10">Acra3RX</strain>
        <tissue evidence="10">Leaf</tissue>
    </source>
</reference>
<dbReference type="Pfam" id="PF00249">
    <property type="entry name" value="Myb_DNA-binding"/>
    <property type="match status" value="2"/>
</dbReference>
<keyword evidence="5" id="KW-0804">Transcription</keyword>
<dbReference type="PROSITE" id="PS51294">
    <property type="entry name" value="HTH_MYB"/>
    <property type="match status" value="2"/>
</dbReference>
<dbReference type="PANTHER" id="PTHR10641:SF1347">
    <property type="entry name" value="MYB TRANSCRIPTION FACTOR MIXTA-LIKE PROTEIN"/>
    <property type="match status" value="1"/>
</dbReference>
<evidence type="ECO:0000259" key="9">
    <source>
        <dbReference type="PROSITE" id="PS51294"/>
    </source>
</evidence>
<evidence type="ECO:0000256" key="2">
    <source>
        <dbReference type="ARBA" id="ARBA00022737"/>
    </source>
</evidence>
<keyword evidence="11" id="KW-1185">Reference proteome</keyword>
<organism evidence="10 11">
    <name type="scientific">Acacia crassicarpa</name>
    <name type="common">northern wattle</name>
    <dbReference type="NCBI Taxonomy" id="499986"/>
    <lineage>
        <taxon>Eukaryota</taxon>
        <taxon>Viridiplantae</taxon>
        <taxon>Streptophyta</taxon>
        <taxon>Embryophyta</taxon>
        <taxon>Tracheophyta</taxon>
        <taxon>Spermatophyta</taxon>
        <taxon>Magnoliopsida</taxon>
        <taxon>eudicotyledons</taxon>
        <taxon>Gunneridae</taxon>
        <taxon>Pentapetalae</taxon>
        <taxon>rosids</taxon>
        <taxon>fabids</taxon>
        <taxon>Fabales</taxon>
        <taxon>Fabaceae</taxon>
        <taxon>Caesalpinioideae</taxon>
        <taxon>mimosoid clade</taxon>
        <taxon>Acacieae</taxon>
        <taxon>Acacia</taxon>
    </lineage>
</organism>
<evidence type="ECO:0000313" key="10">
    <source>
        <dbReference type="EMBL" id="KAK4261064.1"/>
    </source>
</evidence>
<keyword evidence="6" id="KW-0539">Nucleus</keyword>
<sequence>MVKSGSRDKQAGLKKGPWTPEEDQKLMYYIQLHGQGSWSSLPAKAGLRRSGKSCRLRWINYLRPDIKRGKFSLQEDQTIIQLHALLGNKWSAIAHHLPKRTDNEIKNYWNTCLKKRLTRMGISPNTHKPINNAVNNQSKDSANLNHTVQWETARLEAEARQFKEYRKLQLHQNQLSSSSSSSQPSLTRLVLNKVTPRPSRPPCLDILKAWYINHSLLPSKQNAPKMRSMYAMMLATDDLEFPASTLSFPDTVPTNSKCSNNNNNTFGMINQSLLPSSFTSTATNENAIAKGVCDDEACGNKVGSLGNDGNIMVAVEAFRSSGYSCNSVAGLYHDDVLAYGFNENSASSQQNLGVISVGNGSGSDNFEGERQDWEAILELANGLPSSPVFPVL</sequence>
<evidence type="ECO:0000256" key="5">
    <source>
        <dbReference type="ARBA" id="ARBA00023163"/>
    </source>
</evidence>
<dbReference type="SUPFAM" id="SSF46689">
    <property type="entry name" value="Homeodomain-like"/>
    <property type="match status" value="1"/>
</dbReference>
<dbReference type="GO" id="GO:0005634">
    <property type="term" value="C:nucleus"/>
    <property type="evidence" value="ECO:0007669"/>
    <property type="project" value="UniProtKB-SubCell"/>
</dbReference>
<dbReference type="EMBL" id="JAWXYG010000010">
    <property type="protein sequence ID" value="KAK4261064.1"/>
    <property type="molecule type" value="Genomic_DNA"/>
</dbReference>
<evidence type="ECO:0000256" key="3">
    <source>
        <dbReference type="ARBA" id="ARBA00023015"/>
    </source>
</evidence>
<dbReference type="PROSITE" id="PS50090">
    <property type="entry name" value="MYB_LIKE"/>
    <property type="match status" value="2"/>
</dbReference>
<comment type="subcellular location">
    <subcellularLocation>
        <location evidence="1">Nucleus</location>
    </subcellularLocation>
</comment>
<keyword evidence="3" id="KW-0805">Transcription regulation</keyword>
<evidence type="ECO:0000313" key="11">
    <source>
        <dbReference type="Proteomes" id="UP001293593"/>
    </source>
</evidence>
<dbReference type="GO" id="GO:0051707">
    <property type="term" value="P:response to other organism"/>
    <property type="evidence" value="ECO:0007669"/>
    <property type="project" value="UniProtKB-ARBA"/>
</dbReference>